<evidence type="ECO:0000313" key="2">
    <source>
        <dbReference type="EMBL" id="KYN24819.1"/>
    </source>
</evidence>
<organism evidence="2 3">
    <name type="scientific">Vibrio cidicii</name>
    <dbReference type="NCBI Taxonomy" id="1763883"/>
    <lineage>
        <taxon>Bacteria</taxon>
        <taxon>Pseudomonadati</taxon>
        <taxon>Pseudomonadota</taxon>
        <taxon>Gammaproteobacteria</taxon>
        <taxon>Vibrionales</taxon>
        <taxon>Vibrionaceae</taxon>
        <taxon>Vibrio</taxon>
    </lineage>
</organism>
<comment type="caution">
    <text evidence="2">The sequence shown here is derived from an EMBL/GenBank/DDBJ whole genome shotgun (WGS) entry which is preliminary data.</text>
</comment>
<dbReference type="Proteomes" id="UP000075349">
    <property type="component" value="Unassembled WGS sequence"/>
</dbReference>
<sequence>MKYQILTAAISAAVLSGCASQSGSENTAKVETSKGSNVPNWVLNPTSANGFAASNCVSASGNFSIDRNHAISLARNTLAQNIDIKVSVLEKNYQKIDSSVDGHTSGTSFEQIAKQITNTSIQKSQVEQVALVEIGGEEQVCALVVMPKIESEKMFNSAVVASEDLDPTDKAALYKEFVSQKTSKQLEEQAKKL</sequence>
<evidence type="ECO:0000313" key="3">
    <source>
        <dbReference type="Proteomes" id="UP000075349"/>
    </source>
</evidence>
<feature type="chain" id="PRO_5007582758" description="LPP20 lipoprotein" evidence="1">
    <location>
        <begin position="20"/>
        <end position="193"/>
    </location>
</feature>
<keyword evidence="1" id="KW-0732">Signal</keyword>
<dbReference type="AlphaFoldDB" id="A0A151JGB0"/>
<evidence type="ECO:0000256" key="1">
    <source>
        <dbReference type="SAM" id="SignalP"/>
    </source>
</evidence>
<proteinExistence type="predicted"/>
<protein>
    <recommendedName>
        <fullName evidence="4">LPP20 lipoprotein</fullName>
    </recommendedName>
</protein>
<dbReference type="PROSITE" id="PS51257">
    <property type="entry name" value="PROKAR_LIPOPROTEIN"/>
    <property type="match status" value="1"/>
</dbReference>
<reference evidence="3" key="1">
    <citation type="submission" date="2015-12" db="EMBL/GenBank/DDBJ databases">
        <authorList>
            <person name="Tarr C.L."/>
            <person name="Gladney L.M."/>
        </authorList>
    </citation>
    <scope>NUCLEOTIDE SEQUENCE [LARGE SCALE GENOMIC DNA]</scope>
    <source>
        <strain evidence="3">2756-81</strain>
    </source>
</reference>
<feature type="signal peptide" evidence="1">
    <location>
        <begin position="1"/>
        <end position="19"/>
    </location>
</feature>
<dbReference type="EMBL" id="LOMK01000001">
    <property type="protein sequence ID" value="KYN24819.1"/>
    <property type="molecule type" value="Genomic_DNA"/>
</dbReference>
<evidence type="ECO:0008006" key="4">
    <source>
        <dbReference type="Google" id="ProtNLM"/>
    </source>
</evidence>
<gene>
    <name evidence="2" type="ORF">AUQ44_02960</name>
</gene>
<accession>A0A151JGB0</accession>
<name>A0A151JGB0_9VIBR</name>